<keyword evidence="6 15" id="KW-0548">Nucleotidyltransferase</keyword>
<keyword evidence="7 15" id="KW-0235">DNA replication</keyword>
<dbReference type="RefSeq" id="NP_819324.2">
    <property type="nucleotide sequence ID" value="NC_002971.4"/>
</dbReference>
<dbReference type="AlphaFoldDB" id="Q83EN5"/>
<keyword evidence="5 15" id="KW-0808">Transferase</keyword>
<dbReference type="eggNOG" id="COG0389">
    <property type="taxonomic scope" value="Bacteria"/>
</dbReference>
<dbReference type="FunFam" id="1.10.150.20:FF:000019">
    <property type="entry name" value="DNA polymerase IV"/>
    <property type="match status" value="1"/>
</dbReference>
<dbReference type="SUPFAM" id="SSF100879">
    <property type="entry name" value="Lesion bypass DNA polymerase (Y-family), little finger domain"/>
    <property type="match status" value="1"/>
</dbReference>
<dbReference type="Gene3D" id="1.10.150.20">
    <property type="entry name" value="5' to 3' exonuclease, C-terminal subdomain"/>
    <property type="match status" value="1"/>
</dbReference>
<keyword evidence="11 15" id="KW-0239">DNA-directed DNA polymerase</keyword>
<comment type="subcellular location">
    <subcellularLocation>
        <location evidence="1 15">Cytoplasm</location>
    </subcellularLocation>
</comment>
<feature type="binding site" evidence="15">
    <location>
        <position position="31"/>
    </location>
    <ligand>
        <name>Mg(2+)</name>
        <dbReference type="ChEBI" id="CHEBI:18420"/>
    </ligand>
</feature>
<evidence type="ECO:0000256" key="11">
    <source>
        <dbReference type="ARBA" id="ARBA00022932"/>
    </source>
</evidence>
<proteinExistence type="inferred from homology"/>
<keyword evidence="9 15" id="KW-0227">DNA damage</keyword>
<keyword evidence="3 15" id="KW-0515">Mutator protein</keyword>
<comment type="catalytic activity">
    <reaction evidence="14 15">
        <text>DNA(n) + a 2'-deoxyribonucleoside 5'-triphosphate = DNA(n+1) + diphosphate</text>
        <dbReference type="Rhea" id="RHEA:22508"/>
        <dbReference type="Rhea" id="RHEA-COMP:17339"/>
        <dbReference type="Rhea" id="RHEA-COMP:17340"/>
        <dbReference type="ChEBI" id="CHEBI:33019"/>
        <dbReference type="ChEBI" id="CHEBI:61560"/>
        <dbReference type="ChEBI" id="CHEBI:173112"/>
        <dbReference type="EC" id="2.7.7.7"/>
    </reaction>
</comment>
<dbReference type="GO" id="GO:0042276">
    <property type="term" value="P:error-prone translesion synthesis"/>
    <property type="evidence" value="ECO:0000318"/>
    <property type="project" value="GO_Central"/>
</dbReference>
<dbReference type="PANTHER" id="PTHR11076">
    <property type="entry name" value="DNA REPAIR POLYMERASE UMUC / TRANSFERASE FAMILY MEMBER"/>
    <property type="match status" value="1"/>
</dbReference>
<keyword evidence="8 15" id="KW-0479">Metal-binding</keyword>
<gene>
    <name evidence="17" type="primary">dinP</name>
    <name evidence="15" type="synonym">dinB</name>
    <name evidence="17" type="ordered locus">CBU_0280</name>
</gene>
<dbReference type="InterPro" id="IPR022880">
    <property type="entry name" value="DNApol_IV"/>
</dbReference>
<evidence type="ECO:0000256" key="15">
    <source>
        <dbReference type="HAMAP-Rule" id="MF_01113"/>
    </source>
</evidence>
<dbReference type="CDD" id="cd03586">
    <property type="entry name" value="PolY_Pol_IV_kappa"/>
    <property type="match status" value="1"/>
</dbReference>
<keyword evidence="4 15" id="KW-0963">Cytoplasm</keyword>
<dbReference type="InterPro" id="IPR043502">
    <property type="entry name" value="DNA/RNA_pol_sf"/>
</dbReference>
<evidence type="ECO:0000259" key="16">
    <source>
        <dbReference type="PROSITE" id="PS50173"/>
    </source>
</evidence>
<dbReference type="HAMAP" id="MF_01113">
    <property type="entry name" value="DNApol_IV"/>
    <property type="match status" value="1"/>
</dbReference>
<keyword evidence="10 15" id="KW-0460">Magnesium</keyword>
<dbReference type="PANTHER" id="PTHR11076:SF33">
    <property type="entry name" value="DNA POLYMERASE KAPPA"/>
    <property type="match status" value="1"/>
</dbReference>
<evidence type="ECO:0000256" key="3">
    <source>
        <dbReference type="ARBA" id="ARBA00022457"/>
    </source>
</evidence>
<feature type="domain" description="UmuC" evidence="16">
    <location>
        <begin position="27"/>
        <end position="208"/>
    </location>
</feature>
<dbReference type="GO" id="GO:0003887">
    <property type="term" value="F:DNA-directed DNA polymerase activity"/>
    <property type="evidence" value="ECO:0000318"/>
    <property type="project" value="GO_Central"/>
</dbReference>
<dbReference type="Pfam" id="PF00817">
    <property type="entry name" value="IMS"/>
    <property type="match status" value="1"/>
</dbReference>
<dbReference type="HOGENOM" id="CLU_012348_1_2_6"/>
<dbReference type="SUPFAM" id="SSF56672">
    <property type="entry name" value="DNA/RNA polymerases"/>
    <property type="match status" value="1"/>
</dbReference>
<reference evidence="17 18" key="2">
    <citation type="journal article" date="2009" name="Infect. Immun.">
        <title>Comparative genomics reveal extensive transposon-mediated genomic plasticity and diversity among potential effector proteins within the genus Coxiella.</title>
        <authorList>
            <person name="Beare P.A."/>
            <person name="Unsworth N."/>
            <person name="Andoh M."/>
            <person name="Voth D.E."/>
            <person name="Omsland A."/>
            <person name="Gilk S.D."/>
            <person name="Williams K.P."/>
            <person name="Sobral B.W."/>
            <person name="Kupko J.J.III."/>
            <person name="Porcella S.F."/>
            <person name="Samuel J.E."/>
            <person name="Heinzen R.A."/>
        </authorList>
    </citation>
    <scope>NUCLEOTIDE SEQUENCE [LARGE SCALE GENOMIC DNA]</scope>
    <source>
        <strain evidence="18">RSA 493 / Nine Mile phase I</strain>
    </source>
</reference>
<dbReference type="NCBIfam" id="NF002677">
    <property type="entry name" value="PRK02406.1"/>
    <property type="match status" value="1"/>
</dbReference>
<dbReference type="GO" id="GO:0006281">
    <property type="term" value="P:DNA repair"/>
    <property type="evidence" value="ECO:0007669"/>
    <property type="project" value="UniProtKB-UniRule"/>
</dbReference>
<dbReference type="Pfam" id="PF11799">
    <property type="entry name" value="IMS_C"/>
    <property type="match status" value="1"/>
</dbReference>
<dbReference type="GO" id="GO:0009432">
    <property type="term" value="P:SOS response"/>
    <property type="evidence" value="ECO:0000318"/>
    <property type="project" value="GO_Central"/>
</dbReference>
<dbReference type="GO" id="GO:0003684">
    <property type="term" value="F:damaged DNA binding"/>
    <property type="evidence" value="ECO:0007669"/>
    <property type="project" value="InterPro"/>
</dbReference>
<reference evidence="17 18" key="1">
    <citation type="journal article" date="2003" name="Proc. Natl. Acad. Sci. U.S.A.">
        <title>Complete genome sequence of the Q-fever pathogen, Coxiella burnetii.</title>
        <authorList>
            <person name="Seshadri R."/>
            <person name="Paulsen I.T."/>
            <person name="Eisen J.A."/>
            <person name="Read T.D."/>
            <person name="Nelson K.E."/>
            <person name="Nelson W.C."/>
            <person name="Ward N.L."/>
            <person name="Tettelin H."/>
            <person name="Davidsen T.M."/>
            <person name="Beanan M.J."/>
            <person name="Deboy R.T."/>
            <person name="Daugherty S.C."/>
            <person name="Brinkac L.M."/>
            <person name="Madupu R."/>
            <person name="Dodson R.J."/>
            <person name="Khouri H.M."/>
            <person name="Lee K.H."/>
            <person name="Carty H.A."/>
            <person name="Scanlan D."/>
            <person name="Heinzen R.A."/>
            <person name="Thompson H.A."/>
            <person name="Samuel J.E."/>
            <person name="Fraser C.M."/>
            <person name="Heidelberg J.F."/>
        </authorList>
    </citation>
    <scope>NUCLEOTIDE SEQUENCE [LARGE SCALE GENOMIC DNA]</scope>
    <source>
        <strain evidence="18">RSA 493 / Nine Mile phase I</strain>
    </source>
</reference>
<protein>
    <recommendedName>
        <fullName evidence="15">DNA polymerase IV</fullName>
        <shortName evidence="15">Pol IV</shortName>
        <ecNumber evidence="15">2.7.7.7</ecNumber>
    </recommendedName>
</protein>
<dbReference type="Pfam" id="PF21999">
    <property type="entry name" value="IMS_HHH_1"/>
    <property type="match status" value="1"/>
</dbReference>
<organism evidence="17 18">
    <name type="scientific">Coxiella burnetii (strain RSA 493 / Nine Mile phase I)</name>
    <dbReference type="NCBI Taxonomy" id="227377"/>
    <lineage>
        <taxon>Bacteria</taxon>
        <taxon>Pseudomonadati</taxon>
        <taxon>Pseudomonadota</taxon>
        <taxon>Gammaproteobacteria</taxon>
        <taxon>Legionellales</taxon>
        <taxon>Coxiellaceae</taxon>
        <taxon>Coxiella</taxon>
    </lineage>
</organism>
<dbReference type="Gene3D" id="3.30.1490.100">
    <property type="entry name" value="DNA polymerase, Y-family, little finger domain"/>
    <property type="match status" value="1"/>
</dbReference>
<dbReference type="InterPro" id="IPR036775">
    <property type="entry name" value="DNA_pol_Y-fam_lit_finger_sf"/>
</dbReference>
<dbReference type="PROSITE" id="PS50173">
    <property type="entry name" value="UMUC"/>
    <property type="match status" value="1"/>
</dbReference>
<dbReference type="Proteomes" id="UP000002671">
    <property type="component" value="Chromosome"/>
</dbReference>
<dbReference type="InterPro" id="IPR053848">
    <property type="entry name" value="IMS_HHH_1"/>
</dbReference>
<comment type="similarity">
    <text evidence="2 15">Belongs to the DNA polymerase type-Y family.</text>
</comment>
<evidence type="ECO:0000256" key="9">
    <source>
        <dbReference type="ARBA" id="ARBA00022763"/>
    </source>
</evidence>
<keyword evidence="13 15" id="KW-0234">DNA repair</keyword>
<keyword evidence="12 15" id="KW-0238">DNA-binding</keyword>
<sequence>MFTALFVLYGKKRLPVRESTSKKLRKIIHVDMDCFYVAIEMRDNPKLREKPVAVGGAAHSRGVICTANYIARGYGVQSAISSSYAKKLCPSLIILPVNMEKYRAIGHQIRGLFQEYTHLVEPLSLDEAYLDVSDCKIHQGSATRIAQEIREQIVKRHSLTASAGVASNKLLAKVASAWNKPNGIKVILPSKADDFVKTLPIEKIHGVGKITAQKMKAMNIHTCSDLQALSREALSKSFGSFGVTLYELCRGIDPRSVEPNRIRKSVSVEHTFSQDIATLSECEIELANLFNDLKQRLLKHTDRCIRKQFVKIKFNDFKITKAETITQTISLDLFKHLLYQIFERQQKPVRLLGVGVSFSEDPLLELQRTFEW</sequence>
<evidence type="ECO:0000256" key="14">
    <source>
        <dbReference type="ARBA" id="ARBA00049244"/>
    </source>
</evidence>
<name>Q83EN5_COXBU</name>
<feature type="site" description="Substrate discrimination" evidence="15">
    <location>
        <position position="36"/>
    </location>
</feature>
<comment type="subunit">
    <text evidence="15">Monomer.</text>
</comment>
<evidence type="ECO:0000256" key="8">
    <source>
        <dbReference type="ARBA" id="ARBA00022723"/>
    </source>
</evidence>
<dbReference type="GO" id="GO:0006261">
    <property type="term" value="P:DNA-templated DNA replication"/>
    <property type="evidence" value="ECO:0007669"/>
    <property type="project" value="UniProtKB-UniRule"/>
</dbReference>
<dbReference type="Gene3D" id="3.30.70.270">
    <property type="match status" value="1"/>
</dbReference>
<dbReference type="EC" id="2.7.7.7" evidence="15"/>
<dbReference type="InterPro" id="IPR050116">
    <property type="entry name" value="DNA_polymerase-Y"/>
</dbReference>
<evidence type="ECO:0000256" key="4">
    <source>
        <dbReference type="ARBA" id="ARBA00022490"/>
    </source>
</evidence>
<dbReference type="InterPro" id="IPR043128">
    <property type="entry name" value="Rev_trsase/Diguanyl_cyclase"/>
</dbReference>
<accession>Q83EN5</accession>
<dbReference type="GO" id="GO:0000287">
    <property type="term" value="F:magnesium ion binding"/>
    <property type="evidence" value="ECO:0007669"/>
    <property type="project" value="UniProtKB-UniRule"/>
</dbReference>
<evidence type="ECO:0000256" key="2">
    <source>
        <dbReference type="ARBA" id="ARBA00010945"/>
    </source>
</evidence>
<keyword evidence="18" id="KW-1185">Reference proteome</keyword>
<evidence type="ECO:0000256" key="12">
    <source>
        <dbReference type="ARBA" id="ARBA00023125"/>
    </source>
</evidence>
<evidence type="ECO:0000313" key="17">
    <source>
        <dbReference type="EMBL" id="AAO89838.2"/>
    </source>
</evidence>
<dbReference type="PATRIC" id="fig|227377.7.peg.275"/>
<dbReference type="EMBL" id="AE016828">
    <property type="protein sequence ID" value="AAO89838.2"/>
    <property type="molecule type" value="Genomic_DNA"/>
</dbReference>
<dbReference type="EnsemblBacteria" id="AAO89838">
    <property type="protein sequence ID" value="AAO89838"/>
    <property type="gene ID" value="CBU_0280"/>
</dbReference>
<evidence type="ECO:0000256" key="6">
    <source>
        <dbReference type="ARBA" id="ARBA00022695"/>
    </source>
</evidence>
<evidence type="ECO:0000256" key="5">
    <source>
        <dbReference type="ARBA" id="ARBA00022679"/>
    </source>
</evidence>
<dbReference type="RefSeq" id="WP_010957477.1">
    <property type="nucleotide sequence ID" value="NC_002971.4"/>
</dbReference>
<evidence type="ECO:0000256" key="10">
    <source>
        <dbReference type="ARBA" id="ARBA00022842"/>
    </source>
</evidence>
<feature type="active site" evidence="15">
    <location>
        <position position="127"/>
    </location>
</feature>
<dbReference type="KEGG" id="cbu:CBU_0280"/>
<comment type="function">
    <text evidence="15">Poorly processive, error-prone DNA polymerase involved in untargeted mutagenesis. Copies undamaged DNA at stalled replication forks, which arise in vivo from mismatched or misaligned primer ends. These misaligned primers can be extended by PolIV. Exhibits no 3'-5' exonuclease (proofreading) activity. May be involved in translesional synthesis, in conjunction with the beta clamp from PolIII.</text>
</comment>
<dbReference type="FunFam" id="3.40.1170.60:FF:000001">
    <property type="entry name" value="DNA polymerase IV"/>
    <property type="match status" value="1"/>
</dbReference>
<dbReference type="OrthoDB" id="9808813at2"/>
<dbReference type="InterPro" id="IPR001126">
    <property type="entry name" value="UmuC"/>
</dbReference>
<dbReference type="Gene3D" id="3.40.1170.60">
    <property type="match status" value="1"/>
</dbReference>
<feature type="binding site" evidence="15">
    <location>
        <position position="126"/>
    </location>
    <ligand>
        <name>Mg(2+)</name>
        <dbReference type="ChEBI" id="CHEBI:18420"/>
    </ligand>
</feature>
<dbReference type="GeneID" id="1208161"/>
<dbReference type="GO" id="GO:0005737">
    <property type="term" value="C:cytoplasm"/>
    <property type="evidence" value="ECO:0007669"/>
    <property type="project" value="UniProtKB-SubCell"/>
</dbReference>
<dbReference type="InterPro" id="IPR017961">
    <property type="entry name" value="DNA_pol_Y-fam_little_finger"/>
</dbReference>
<evidence type="ECO:0000256" key="7">
    <source>
        <dbReference type="ARBA" id="ARBA00022705"/>
    </source>
</evidence>
<comment type="cofactor">
    <cofactor evidence="15">
        <name>Mg(2+)</name>
        <dbReference type="ChEBI" id="CHEBI:18420"/>
    </cofactor>
    <text evidence="15">Binds 2 magnesium ions per subunit.</text>
</comment>
<evidence type="ECO:0000313" key="18">
    <source>
        <dbReference type="Proteomes" id="UP000002671"/>
    </source>
</evidence>
<evidence type="ECO:0000256" key="1">
    <source>
        <dbReference type="ARBA" id="ARBA00004496"/>
    </source>
</evidence>
<dbReference type="STRING" id="227377.CBU_0280"/>
<evidence type="ECO:0000256" key="13">
    <source>
        <dbReference type="ARBA" id="ARBA00023204"/>
    </source>
</evidence>